<proteinExistence type="predicted"/>
<dbReference type="EMBL" id="BAAAFR010000001">
    <property type="protein sequence ID" value="GAA0309921.1"/>
    <property type="molecule type" value="Genomic_DNA"/>
</dbReference>
<comment type="caution">
    <text evidence="1">The sequence shown here is derived from an EMBL/GenBank/DDBJ whole genome shotgun (WGS) entry which is preliminary data.</text>
</comment>
<keyword evidence="2" id="KW-1185">Reference proteome</keyword>
<dbReference type="Proteomes" id="UP001501787">
    <property type="component" value="Unassembled WGS sequence"/>
</dbReference>
<reference evidence="1 2" key="1">
    <citation type="journal article" date="2019" name="Int. J. Syst. Evol. Microbiol.">
        <title>The Global Catalogue of Microorganisms (GCM) 10K type strain sequencing project: providing services to taxonomists for standard genome sequencing and annotation.</title>
        <authorList>
            <consortium name="The Broad Institute Genomics Platform"/>
            <consortium name="The Broad Institute Genome Sequencing Center for Infectious Disease"/>
            <person name="Wu L."/>
            <person name="Ma J."/>
        </authorList>
    </citation>
    <scope>NUCLEOTIDE SEQUENCE [LARGE SCALE GENOMIC DNA]</scope>
    <source>
        <strain evidence="1 2">JCM 16343</strain>
    </source>
</reference>
<gene>
    <name evidence="1" type="ORF">GCM10009129_03900</name>
</gene>
<sequence>MSKHFEHSSFREKLIEHLFIGEMLKLSWLKDDCQLEVMKPEVDNAGCDIVLEENNIIRHIQLKTSKLGARASSQKVNVRLANKPSGCIVWIEFDEDTLELRSFYFFGSEAGKPLTGLENAKVAKHTKANADGIKAERPNIRTINRSRFDRYDSIEALYDVLFVPKS</sequence>
<evidence type="ECO:0000313" key="1">
    <source>
        <dbReference type="EMBL" id="GAA0309921.1"/>
    </source>
</evidence>
<protein>
    <recommendedName>
        <fullName evidence="3">PD(D/E)XK endonuclease domain-containing protein</fullName>
    </recommendedName>
</protein>
<organism evidence="1 2">
    <name type="scientific">Psychrobacter aestuarii</name>
    <dbReference type="NCBI Taxonomy" id="556327"/>
    <lineage>
        <taxon>Bacteria</taxon>
        <taxon>Pseudomonadati</taxon>
        <taxon>Pseudomonadota</taxon>
        <taxon>Gammaproteobacteria</taxon>
        <taxon>Moraxellales</taxon>
        <taxon>Moraxellaceae</taxon>
        <taxon>Psychrobacter</taxon>
    </lineage>
</organism>
<dbReference type="RefSeq" id="WP_201504083.1">
    <property type="nucleotide sequence ID" value="NZ_BAAAFR010000001.1"/>
</dbReference>
<evidence type="ECO:0008006" key="3">
    <source>
        <dbReference type="Google" id="ProtNLM"/>
    </source>
</evidence>
<accession>A0ABN0VM83</accession>
<evidence type="ECO:0000313" key="2">
    <source>
        <dbReference type="Proteomes" id="UP001501787"/>
    </source>
</evidence>
<name>A0ABN0VM83_9GAMM</name>